<dbReference type="Proteomes" id="UP000499080">
    <property type="component" value="Unassembled WGS sequence"/>
</dbReference>
<keyword evidence="2" id="KW-1185">Reference proteome</keyword>
<proteinExistence type="predicted"/>
<comment type="caution">
    <text evidence="1">The sequence shown here is derived from an EMBL/GenBank/DDBJ whole genome shotgun (WGS) entry which is preliminary data.</text>
</comment>
<gene>
    <name evidence="1" type="ORF">AVEN_1775_1</name>
</gene>
<dbReference type="EMBL" id="BGPR01242493">
    <property type="protein sequence ID" value="GBM14568.1"/>
    <property type="molecule type" value="Genomic_DNA"/>
</dbReference>
<dbReference type="AlphaFoldDB" id="A0A4Y2DEV1"/>
<protein>
    <submittedName>
        <fullName evidence="1">Uncharacterized protein</fullName>
    </submittedName>
</protein>
<accession>A0A4Y2DEV1</accession>
<evidence type="ECO:0000313" key="2">
    <source>
        <dbReference type="Proteomes" id="UP000499080"/>
    </source>
</evidence>
<feature type="non-terminal residue" evidence="1">
    <location>
        <position position="1"/>
    </location>
</feature>
<evidence type="ECO:0000313" key="1">
    <source>
        <dbReference type="EMBL" id="GBM14568.1"/>
    </source>
</evidence>
<reference evidence="1 2" key="1">
    <citation type="journal article" date="2019" name="Sci. Rep.">
        <title>Orb-weaving spider Araneus ventricosus genome elucidates the spidroin gene catalogue.</title>
        <authorList>
            <person name="Kono N."/>
            <person name="Nakamura H."/>
            <person name="Ohtoshi R."/>
            <person name="Moran D.A.P."/>
            <person name="Shinohara A."/>
            <person name="Yoshida Y."/>
            <person name="Fujiwara M."/>
            <person name="Mori M."/>
            <person name="Tomita M."/>
            <person name="Arakawa K."/>
        </authorList>
    </citation>
    <scope>NUCLEOTIDE SEQUENCE [LARGE SCALE GENOMIC DNA]</scope>
</reference>
<organism evidence="1 2">
    <name type="scientific">Araneus ventricosus</name>
    <name type="common">Orbweaver spider</name>
    <name type="synonym">Epeira ventricosa</name>
    <dbReference type="NCBI Taxonomy" id="182803"/>
    <lineage>
        <taxon>Eukaryota</taxon>
        <taxon>Metazoa</taxon>
        <taxon>Ecdysozoa</taxon>
        <taxon>Arthropoda</taxon>
        <taxon>Chelicerata</taxon>
        <taxon>Arachnida</taxon>
        <taxon>Araneae</taxon>
        <taxon>Araneomorphae</taxon>
        <taxon>Entelegynae</taxon>
        <taxon>Araneoidea</taxon>
        <taxon>Araneidae</taxon>
        <taxon>Araneus</taxon>
    </lineage>
</organism>
<sequence length="21" mass="2497">RFNETTVTSLPAKWTIFKEMP</sequence>
<name>A0A4Y2DEV1_ARAVE</name>